<keyword evidence="2 5" id="KW-0812">Transmembrane</keyword>
<comment type="subcellular location">
    <subcellularLocation>
        <location evidence="1">Cell membrane</location>
        <topology evidence="1">Multi-pass membrane protein</topology>
    </subcellularLocation>
</comment>
<dbReference type="PANTHER" id="PTHR23523">
    <property type="match status" value="1"/>
</dbReference>
<feature type="transmembrane region" description="Helical" evidence="5">
    <location>
        <begin position="253"/>
        <end position="273"/>
    </location>
</feature>
<evidence type="ECO:0000256" key="3">
    <source>
        <dbReference type="ARBA" id="ARBA00022989"/>
    </source>
</evidence>
<evidence type="ECO:0000259" key="6">
    <source>
        <dbReference type="PROSITE" id="PS50850"/>
    </source>
</evidence>
<dbReference type="SUPFAM" id="SSF103473">
    <property type="entry name" value="MFS general substrate transporter"/>
    <property type="match status" value="1"/>
</dbReference>
<feature type="transmembrane region" description="Helical" evidence="5">
    <location>
        <begin position="280"/>
        <end position="300"/>
    </location>
</feature>
<feature type="transmembrane region" description="Helical" evidence="5">
    <location>
        <begin position="338"/>
        <end position="362"/>
    </location>
</feature>
<keyword evidence="8" id="KW-1185">Reference proteome</keyword>
<sequence length="398" mass="39761">MKSPHSRSLALLLAGLVLVAVVMRAPITGVGPVLPRITDELGLTSTAAGLLTALPLLAFAGASAVVPSVSHRWGARPTLLGALVLMVVGAGLRWLPGSGGAAVAALFAGTALVGVSIAVANVLLPAVLRLEFPARVTAMTGGYVVLMGLTGAISSGTAVPLADAAPGGWRTALAVWALPALVALAVWAVLLRRGQPQEQAVEAPRARMPWRSGLAWHVSAFMGLQSVGFYVALAWLPTALRDIAGLDAAAAGWQLFLMQAAGIAASAALPLLLRSHHHDAAAAAVASVLTAVGFAGLVLVPAAATLWSVVLGLGMGATVVLALSFLSARAVNASQSAALSGMAQAVGYLFAAAGPVLVGALHGATGGWAVPLGVLAVVTFAQAGVGWAAGRPRTLQEA</sequence>
<keyword evidence="4 5" id="KW-0472">Membrane</keyword>
<evidence type="ECO:0000256" key="2">
    <source>
        <dbReference type="ARBA" id="ARBA00022692"/>
    </source>
</evidence>
<feature type="transmembrane region" description="Helical" evidence="5">
    <location>
        <begin position="78"/>
        <end position="95"/>
    </location>
</feature>
<dbReference type="Gene3D" id="1.20.1250.20">
    <property type="entry name" value="MFS general substrate transporter like domains"/>
    <property type="match status" value="1"/>
</dbReference>
<accession>A0A2S6IEJ1</accession>
<feature type="transmembrane region" description="Helical" evidence="5">
    <location>
        <begin position="368"/>
        <end position="389"/>
    </location>
</feature>
<feature type="transmembrane region" description="Helical" evidence="5">
    <location>
        <begin position="306"/>
        <end position="326"/>
    </location>
</feature>
<evidence type="ECO:0000313" key="7">
    <source>
        <dbReference type="EMBL" id="PPK92606.1"/>
    </source>
</evidence>
<dbReference type="Pfam" id="PF07690">
    <property type="entry name" value="MFS_1"/>
    <property type="match status" value="1"/>
</dbReference>
<dbReference type="InterPro" id="IPR052524">
    <property type="entry name" value="MFS_Cyanate_Porter"/>
</dbReference>
<evidence type="ECO:0000313" key="8">
    <source>
        <dbReference type="Proteomes" id="UP000239485"/>
    </source>
</evidence>
<dbReference type="PANTHER" id="PTHR23523:SF2">
    <property type="entry name" value="2-NITROIMIDAZOLE TRANSPORTER"/>
    <property type="match status" value="1"/>
</dbReference>
<dbReference type="GO" id="GO:0022857">
    <property type="term" value="F:transmembrane transporter activity"/>
    <property type="evidence" value="ECO:0007669"/>
    <property type="project" value="InterPro"/>
</dbReference>
<dbReference type="OrthoDB" id="5317164at2"/>
<feature type="transmembrane region" description="Helical" evidence="5">
    <location>
        <begin position="101"/>
        <end position="124"/>
    </location>
</feature>
<keyword evidence="3 5" id="KW-1133">Transmembrane helix</keyword>
<dbReference type="AlphaFoldDB" id="A0A2S6IEJ1"/>
<reference evidence="7 8" key="1">
    <citation type="submission" date="2018-02" db="EMBL/GenBank/DDBJ databases">
        <title>Genomic Encyclopedia of Archaeal and Bacterial Type Strains, Phase II (KMG-II): from individual species to whole genera.</title>
        <authorList>
            <person name="Goeker M."/>
        </authorList>
    </citation>
    <scope>NUCLEOTIDE SEQUENCE [LARGE SCALE GENOMIC DNA]</scope>
    <source>
        <strain evidence="7 8">DSM 22857</strain>
    </source>
</reference>
<proteinExistence type="predicted"/>
<feature type="domain" description="Major facilitator superfamily (MFS) profile" evidence="6">
    <location>
        <begin position="10"/>
        <end position="398"/>
    </location>
</feature>
<comment type="caution">
    <text evidence="7">The sequence shown here is derived from an EMBL/GenBank/DDBJ whole genome shotgun (WGS) entry which is preliminary data.</text>
</comment>
<feature type="transmembrane region" description="Helical" evidence="5">
    <location>
        <begin position="48"/>
        <end position="66"/>
    </location>
</feature>
<evidence type="ECO:0000256" key="4">
    <source>
        <dbReference type="ARBA" id="ARBA00023136"/>
    </source>
</evidence>
<dbReference type="InterPro" id="IPR011701">
    <property type="entry name" value="MFS"/>
</dbReference>
<organism evidence="7 8">
    <name type="scientific">Kineococcus xinjiangensis</name>
    <dbReference type="NCBI Taxonomy" id="512762"/>
    <lineage>
        <taxon>Bacteria</taxon>
        <taxon>Bacillati</taxon>
        <taxon>Actinomycetota</taxon>
        <taxon>Actinomycetes</taxon>
        <taxon>Kineosporiales</taxon>
        <taxon>Kineosporiaceae</taxon>
        <taxon>Kineococcus</taxon>
    </lineage>
</organism>
<dbReference type="Proteomes" id="UP000239485">
    <property type="component" value="Unassembled WGS sequence"/>
</dbReference>
<feature type="transmembrane region" description="Helical" evidence="5">
    <location>
        <begin position="213"/>
        <end position="233"/>
    </location>
</feature>
<dbReference type="RefSeq" id="WP_104434592.1">
    <property type="nucleotide sequence ID" value="NZ_PTJD01000013.1"/>
</dbReference>
<dbReference type="GO" id="GO:0005886">
    <property type="term" value="C:plasma membrane"/>
    <property type="evidence" value="ECO:0007669"/>
    <property type="project" value="UniProtKB-SubCell"/>
</dbReference>
<protein>
    <submittedName>
        <fullName evidence="7">CP family cyanate transporter-like MFS transporter</fullName>
    </submittedName>
</protein>
<dbReference type="EMBL" id="PTJD01000013">
    <property type="protein sequence ID" value="PPK92606.1"/>
    <property type="molecule type" value="Genomic_DNA"/>
</dbReference>
<name>A0A2S6IEJ1_9ACTN</name>
<evidence type="ECO:0000256" key="1">
    <source>
        <dbReference type="ARBA" id="ARBA00004651"/>
    </source>
</evidence>
<dbReference type="InterPro" id="IPR020846">
    <property type="entry name" value="MFS_dom"/>
</dbReference>
<dbReference type="InterPro" id="IPR036259">
    <property type="entry name" value="MFS_trans_sf"/>
</dbReference>
<gene>
    <name evidence="7" type="ORF">CLV92_11335</name>
</gene>
<evidence type="ECO:0000256" key="5">
    <source>
        <dbReference type="SAM" id="Phobius"/>
    </source>
</evidence>
<dbReference type="PROSITE" id="PS50850">
    <property type="entry name" value="MFS"/>
    <property type="match status" value="1"/>
</dbReference>
<feature type="transmembrane region" description="Helical" evidence="5">
    <location>
        <begin position="136"/>
        <end position="153"/>
    </location>
</feature>
<feature type="transmembrane region" description="Helical" evidence="5">
    <location>
        <begin position="173"/>
        <end position="192"/>
    </location>
</feature>